<dbReference type="AlphaFoldDB" id="A0A6G1JB51"/>
<accession>A0A6G1JB51</accession>
<dbReference type="Gene3D" id="3.40.850.10">
    <property type="entry name" value="Kinesin motor domain"/>
    <property type="match status" value="1"/>
</dbReference>
<dbReference type="GO" id="GO:0051231">
    <property type="term" value="P:spindle elongation"/>
    <property type="evidence" value="ECO:0007669"/>
    <property type="project" value="TreeGrafter"/>
</dbReference>
<keyword evidence="3 6" id="KW-0547">Nucleotide-binding</keyword>
<dbReference type="GO" id="GO:0005737">
    <property type="term" value="C:cytoplasm"/>
    <property type="evidence" value="ECO:0007669"/>
    <property type="project" value="UniProtKB-SubCell"/>
</dbReference>
<evidence type="ECO:0000256" key="6">
    <source>
        <dbReference type="PROSITE-ProRule" id="PRU00283"/>
    </source>
</evidence>
<dbReference type="PANTHER" id="PTHR47969:SF15">
    <property type="entry name" value="CHROMOSOME-ASSOCIATED KINESIN KIF4A-RELATED"/>
    <property type="match status" value="1"/>
</dbReference>
<keyword evidence="6" id="KW-0505">Motor protein</keyword>
<comment type="similarity">
    <text evidence="6">Belongs to the TRAFAC class myosin-kinesin ATPase superfamily. Kinesin family.</text>
</comment>
<dbReference type="GO" id="GO:0007018">
    <property type="term" value="P:microtubule-based movement"/>
    <property type="evidence" value="ECO:0007669"/>
    <property type="project" value="InterPro"/>
</dbReference>
<proteinExistence type="inferred from homology"/>
<dbReference type="GO" id="GO:0003777">
    <property type="term" value="F:microtubule motor activity"/>
    <property type="evidence" value="ECO:0007669"/>
    <property type="project" value="InterPro"/>
</dbReference>
<dbReference type="GO" id="GO:0008017">
    <property type="term" value="F:microtubule binding"/>
    <property type="evidence" value="ECO:0007669"/>
    <property type="project" value="InterPro"/>
</dbReference>
<dbReference type="SUPFAM" id="SSF52540">
    <property type="entry name" value="P-loop containing nucleoside triphosphate hydrolases"/>
    <property type="match status" value="1"/>
</dbReference>
<evidence type="ECO:0000259" key="8">
    <source>
        <dbReference type="PROSITE" id="PS50067"/>
    </source>
</evidence>
<feature type="region of interest" description="Disordered" evidence="7">
    <location>
        <begin position="405"/>
        <end position="452"/>
    </location>
</feature>
<dbReference type="PROSITE" id="PS50067">
    <property type="entry name" value="KINESIN_MOTOR_2"/>
    <property type="match status" value="1"/>
</dbReference>
<sequence length="737" mass="81414">MSVRVIARIRPLLKHELDKDSIVTAESSTDGDCKGRPTIVRLPNPKNPAESFSFQFNSVFEQDATQQEIFDAEISPTVKHLFNGFDLSIFAHGCTGTGKTHTMRGGKALADRGVIPRLLSAIFRRCKKIEKDSSGATQVTVRLEYFEIYCERVYDLFEPPEKRTPSGLPIRDNNRKTVVVGLTEKPCATLKDFEQLYDQANINRSTSATKLNAHSSRSHAVLGVKVTQTTETTIRVSRASCIDLAGSEDNRRTDNSTERLKESNAINSSLFTLANCVDAINSKAPRIPYRESKLTRILSLGQNGGRTIMILNLAPTRAYHLDTVSSLSFASRTKKIEVSEIENDPIYRTMAKPLAATSSIGGTTINRQPLRPLTAAHNAIKQEVDPKKQGTRPVKAFSVYSDTRKAAVRTSHAPTQNQGLRKPESHKRPAESNTAALRPFKKSTDYASRMRNTEPVLTKESIDALISQRIDEKLTERALQDAGAVPKLSTEVQKRLDDLEHRIVAKEDDEKGQGLQYLLMAKQHTIRGEDTSALRMYQLAMPFFPGNGKLRAKMDTLKERIRSKKMAGLGIRMGSESTRATATVSASSANLMGSLKGEKKPTKIQTEYKDESDDEFAPPLNFDHDESYASDSSFKYTKAVRKPKNPAKKLPIFRDFAGEEPSGGHTPRTVHVLNIINSRDVGRIKTLVGVGAKKAEGIVSSLLEMEDEEVLDLAGLAKLKGVGGKTAETMRMGIKLG</sequence>
<feature type="domain" description="Kinesin motor" evidence="8">
    <location>
        <begin position="2"/>
        <end position="336"/>
    </location>
</feature>
<organism evidence="9 10">
    <name type="scientific">Lentithecium fluviatile CBS 122367</name>
    <dbReference type="NCBI Taxonomy" id="1168545"/>
    <lineage>
        <taxon>Eukaryota</taxon>
        <taxon>Fungi</taxon>
        <taxon>Dikarya</taxon>
        <taxon>Ascomycota</taxon>
        <taxon>Pezizomycotina</taxon>
        <taxon>Dothideomycetes</taxon>
        <taxon>Pleosporomycetidae</taxon>
        <taxon>Pleosporales</taxon>
        <taxon>Massarineae</taxon>
        <taxon>Lentitheciaceae</taxon>
        <taxon>Lentithecium</taxon>
    </lineage>
</organism>
<name>A0A6G1JB51_9PLEO</name>
<dbReference type="Pfam" id="PF00225">
    <property type="entry name" value="Kinesin"/>
    <property type="match status" value="1"/>
</dbReference>
<evidence type="ECO:0000313" key="10">
    <source>
        <dbReference type="Proteomes" id="UP000799291"/>
    </source>
</evidence>
<evidence type="ECO:0000256" key="7">
    <source>
        <dbReference type="SAM" id="MobiDB-lite"/>
    </source>
</evidence>
<dbReference type="InterPro" id="IPR027417">
    <property type="entry name" value="P-loop_NTPase"/>
</dbReference>
<dbReference type="InterPro" id="IPR027640">
    <property type="entry name" value="Kinesin-like_fam"/>
</dbReference>
<evidence type="ECO:0000256" key="5">
    <source>
        <dbReference type="ARBA" id="ARBA00023054"/>
    </source>
</evidence>
<dbReference type="PANTHER" id="PTHR47969">
    <property type="entry name" value="CHROMOSOME-ASSOCIATED KINESIN KIF4A-RELATED"/>
    <property type="match status" value="1"/>
</dbReference>
<dbReference type="PRINTS" id="PR00380">
    <property type="entry name" value="KINESINHEAVY"/>
</dbReference>
<reference evidence="9" key="1">
    <citation type="journal article" date="2020" name="Stud. Mycol.">
        <title>101 Dothideomycetes genomes: a test case for predicting lifestyles and emergence of pathogens.</title>
        <authorList>
            <person name="Haridas S."/>
            <person name="Albert R."/>
            <person name="Binder M."/>
            <person name="Bloem J."/>
            <person name="Labutti K."/>
            <person name="Salamov A."/>
            <person name="Andreopoulos B."/>
            <person name="Baker S."/>
            <person name="Barry K."/>
            <person name="Bills G."/>
            <person name="Bluhm B."/>
            <person name="Cannon C."/>
            <person name="Castanera R."/>
            <person name="Culley D."/>
            <person name="Daum C."/>
            <person name="Ezra D."/>
            <person name="Gonzalez J."/>
            <person name="Henrissat B."/>
            <person name="Kuo A."/>
            <person name="Liang C."/>
            <person name="Lipzen A."/>
            <person name="Lutzoni F."/>
            <person name="Magnuson J."/>
            <person name="Mondo S."/>
            <person name="Nolan M."/>
            <person name="Ohm R."/>
            <person name="Pangilinan J."/>
            <person name="Park H.-J."/>
            <person name="Ramirez L."/>
            <person name="Alfaro M."/>
            <person name="Sun H."/>
            <person name="Tritt A."/>
            <person name="Yoshinaga Y."/>
            <person name="Zwiers L.-H."/>
            <person name="Turgeon B."/>
            <person name="Goodwin S."/>
            <person name="Spatafora J."/>
            <person name="Crous P."/>
            <person name="Grigoriev I."/>
        </authorList>
    </citation>
    <scope>NUCLEOTIDE SEQUENCE</scope>
    <source>
        <strain evidence="9">CBS 122367</strain>
    </source>
</reference>
<dbReference type="Proteomes" id="UP000799291">
    <property type="component" value="Unassembled WGS sequence"/>
</dbReference>
<dbReference type="SMART" id="SM00129">
    <property type="entry name" value="KISc"/>
    <property type="match status" value="1"/>
</dbReference>
<dbReference type="OrthoDB" id="3176171at2759"/>
<dbReference type="GO" id="GO:0005524">
    <property type="term" value="F:ATP binding"/>
    <property type="evidence" value="ECO:0007669"/>
    <property type="project" value="UniProtKB-UniRule"/>
</dbReference>
<dbReference type="InterPro" id="IPR036961">
    <property type="entry name" value="Kinesin_motor_dom_sf"/>
</dbReference>
<evidence type="ECO:0000313" key="9">
    <source>
        <dbReference type="EMBL" id="KAF2687762.1"/>
    </source>
</evidence>
<dbReference type="EMBL" id="MU005574">
    <property type="protein sequence ID" value="KAF2687762.1"/>
    <property type="molecule type" value="Genomic_DNA"/>
</dbReference>
<protein>
    <submittedName>
        <fullName evidence="9">Kinesin family protein-like protein</fullName>
    </submittedName>
</protein>
<keyword evidence="10" id="KW-1185">Reference proteome</keyword>
<keyword evidence="2" id="KW-0963">Cytoplasm</keyword>
<feature type="compositionally biased region" description="Basic and acidic residues" evidence="7">
    <location>
        <begin position="421"/>
        <end position="430"/>
    </location>
</feature>
<gene>
    <name evidence="9" type="ORF">K458DRAFT_484984</name>
</gene>
<evidence type="ECO:0000256" key="2">
    <source>
        <dbReference type="ARBA" id="ARBA00022490"/>
    </source>
</evidence>
<dbReference type="InterPro" id="IPR001752">
    <property type="entry name" value="Kinesin_motor_dom"/>
</dbReference>
<evidence type="ECO:0000256" key="3">
    <source>
        <dbReference type="ARBA" id="ARBA00022741"/>
    </source>
</evidence>
<keyword evidence="5" id="KW-0175">Coiled coil</keyword>
<keyword evidence="4 6" id="KW-0067">ATP-binding</keyword>
<dbReference type="CDD" id="cd00106">
    <property type="entry name" value="KISc"/>
    <property type="match status" value="1"/>
</dbReference>
<evidence type="ECO:0000256" key="1">
    <source>
        <dbReference type="ARBA" id="ARBA00004496"/>
    </source>
</evidence>
<evidence type="ECO:0000256" key="4">
    <source>
        <dbReference type="ARBA" id="ARBA00022840"/>
    </source>
</evidence>
<dbReference type="GO" id="GO:0007052">
    <property type="term" value="P:mitotic spindle organization"/>
    <property type="evidence" value="ECO:0007669"/>
    <property type="project" value="TreeGrafter"/>
</dbReference>
<comment type="subcellular location">
    <subcellularLocation>
        <location evidence="1">Cytoplasm</location>
    </subcellularLocation>
</comment>
<dbReference type="GO" id="GO:0005875">
    <property type="term" value="C:microtubule associated complex"/>
    <property type="evidence" value="ECO:0007669"/>
    <property type="project" value="TreeGrafter"/>
</dbReference>
<feature type="binding site" evidence="6">
    <location>
        <begin position="93"/>
        <end position="100"/>
    </location>
    <ligand>
        <name>ATP</name>
        <dbReference type="ChEBI" id="CHEBI:30616"/>
    </ligand>
</feature>